<dbReference type="GO" id="GO:0016020">
    <property type="term" value="C:membrane"/>
    <property type="evidence" value="ECO:0007669"/>
    <property type="project" value="TreeGrafter"/>
</dbReference>
<feature type="compositionally biased region" description="Basic and acidic residues" evidence="1">
    <location>
        <begin position="135"/>
        <end position="144"/>
    </location>
</feature>
<feature type="transmembrane region" description="Helical" evidence="2">
    <location>
        <begin position="379"/>
        <end position="398"/>
    </location>
</feature>
<proteinExistence type="predicted"/>
<dbReference type="GO" id="GO:0005385">
    <property type="term" value="F:zinc ion transmembrane transporter activity"/>
    <property type="evidence" value="ECO:0007669"/>
    <property type="project" value="TreeGrafter"/>
</dbReference>
<feature type="transmembrane region" description="Helical" evidence="2">
    <location>
        <begin position="272"/>
        <end position="294"/>
    </location>
</feature>
<dbReference type="AlphaFoldDB" id="G0TW38"/>
<keyword evidence="2" id="KW-1133">Transmembrane helix</keyword>
<name>G0TW38_TRYVY</name>
<reference evidence="3" key="1">
    <citation type="journal article" date="2012" name="Proc. Natl. Acad. Sci. U.S.A.">
        <title>Antigenic diversity is generated by distinct evolutionary mechanisms in African trypanosome species.</title>
        <authorList>
            <person name="Jackson A.P."/>
            <person name="Berry A."/>
            <person name="Aslett M."/>
            <person name="Allison H.C."/>
            <person name="Burton P."/>
            <person name="Vavrova-Anderson J."/>
            <person name="Brown R."/>
            <person name="Browne H."/>
            <person name="Corton N."/>
            <person name="Hauser H."/>
            <person name="Gamble J."/>
            <person name="Gilderthorp R."/>
            <person name="Marcello L."/>
            <person name="McQuillan J."/>
            <person name="Otto T.D."/>
            <person name="Quail M.A."/>
            <person name="Sanders M.J."/>
            <person name="van Tonder A."/>
            <person name="Ginger M.L."/>
            <person name="Field M.C."/>
            <person name="Barry J.D."/>
            <person name="Hertz-Fowler C."/>
            <person name="Berriman M."/>
        </authorList>
    </citation>
    <scope>NUCLEOTIDE SEQUENCE</scope>
    <source>
        <strain evidence="3">Y486</strain>
    </source>
</reference>
<dbReference type="PANTHER" id="PTHR11040:SF209">
    <property type="entry name" value="ZIP ZINC TRANSPORTER"/>
    <property type="match status" value="1"/>
</dbReference>
<dbReference type="EMBL" id="HE573021">
    <property type="protein sequence ID" value="CCC48154.1"/>
    <property type="molecule type" value="Genomic_DNA"/>
</dbReference>
<feature type="transmembrane region" description="Helical" evidence="2">
    <location>
        <begin position="86"/>
        <end position="105"/>
    </location>
</feature>
<evidence type="ECO:0000256" key="2">
    <source>
        <dbReference type="SAM" id="Phobius"/>
    </source>
</evidence>
<keyword evidence="2" id="KW-0472">Membrane</keyword>
<dbReference type="VEuPathDB" id="TriTrypDB:TvY486_0503550"/>
<feature type="transmembrane region" description="Helical" evidence="2">
    <location>
        <begin position="53"/>
        <end position="74"/>
    </location>
</feature>
<accession>G0TW38</accession>
<sequence>MDNLIVWKLLTAVLLAVASLAGLLSTLCCVKPCSTRVGRSSHSHRCPFSHQRTLSLANSFAAGMLIATAFCHFFRHAMEGAVKGVVSPLWISIAMLAGMAIPVAIECCIVDSAKGSRYHSFVDSNLSDDEPQPGRSERPSLPRDGRGRHCTTFFLLLALMYIHAATEGAVVALGDSISALTASAIPLLAHRSLDGVAIGASIAKRLFHFEDECERGYFYADRCTESEPLNSNNRPVSLEGKFELPLSNSENRAIFFGDVSEALRRELCQWPVLLWLAVTPLSTLIFIALSTGFVDVAADGNRYEERYESHAKGSMCVANSTKSHFIQEGCRGGLRATSRVGEWGAFSLNVLAPVADGLGGGFFLFVGFMMVFREEQRGVMTSLAVCLGVAAALLLATAQSNH</sequence>
<gene>
    <name evidence="3" type="ORF">TVY486_0503550</name>
</gene>
<dbReference type="PANTHER" id="PTHR11040">
    <property type="entry name" value="ZINC/IRON TRANSPORTER"/>
    <property type="match status" value="1"/>
</dbReference>
<evidence type="ECO:0000313" key="3">
    <source>
        <dbReference type="EMBL" id="CCC48154.1"/>
    </source>
</evidence>
<feature type="region of interest" description="Disordered" evidence="1">
    <location>
        <begin position="123"/>
        <end position="144"/>
    </location>
</feature>
<keyword evidence="2" id="KW-0812">Transmembrane</keyword>
<evidence type="ECO:0000256" key="1">
    <source>
        <dbReference type="SAM" id="MobiDB-lite"/>
    </source>
</evidence>
<feature type="transmembrane region" description="Helical" evidence="2">
    <location>
        <begin position="350"/>
        <end position="372"/>
    </location>
</feature>
<organism evidence="3">
    <name type="scientific">Trypanosoma vivax (strain Y486)</name>
    <dbReference type="NCBI Taxonomy" id="1055687"/>
    <lineage>
        <taxon>Eukaryota</taxon>
        <taxon>Discoba</taxon>
        <taxon>Euglenozoa</taxon>
        <taxon>Kinetoplastea</taxon>
        <taxon>Metakinetoplastina</taxon>
        <taxon>Trypanosomatida</taxon>
        <taxon>Trypanosomatidae</taxon>
        <taxon>Trypanosoma</taxon>
        <taxon>Duttonella</taxon>
    </lineage>
</organism>
<protein>
    <submittedName>
        <fullName evidence="3">Uncharacterized protein</fullName>
    </submittedName>
</protein>